<dbReference type="PANTHER" id="PTHR30213:SF1">
    <property type="entry name" value="INNER MEMBRANE PROTEIN YHJD"/>
    <property type="match status" value="1"/>
</dbReference>
<dbReference type="GO" id="GO:0005886">
    <property type="term" value="C:plasma membrane"/>
    <property type="evidence" value="ECO:0007669"/>
    <property type="project" value="UniProtKB-SubCell"/>
</dbReference>
<comment type="subcellular location">
    <subcellularLocation>
        <location evidence="1">Cell membrane</location>
        <topology evidence="1">Multi-pass membrane protein</topology>
    </subcellularLocation>
</comment>
<dbReference type="RefSeq" id="WP_222518842.1">
    <property type="nucleotide sequence ID" value="NZ_MBFX01000002.1"/>
</dbReference>
<evidence type="ECO:0000313" key="8">
    <source>
        <dbReference type="Proteomes" id="UP000315400"/>
    </source>
</evidence>
<accession>A0A540VQS7</accession>
<feature type="transmembrane region" description="Helical" evidence="6">
    <location>
        <begin position="90"/>
        <end position="109"/>
    </location>
</feature>
<keyword evidence="3 6" id="KW-0812">Transmembrane</keyword>
<evidence type="ECO:0000256" key="2">
    <source>
        <dbReference type="ARBA" id="ARBA00022475"/>
    </source>
</evidence>
<protein>
    <submittedName>
        <fullName evidence="7">YihY/virulence factor BrkB family protein</fullName>
    </submittedName>
</protein>
<evidence type="ECO:0000313" key="7">
    <source>
        <dbReference type="EMBL" id="TQE99119.1"/>
    </source>
</evidence>
<comment type="caution">
    <text evidence="7">The sequence shown here is derived from an EMBL/GenBank/DDBJ whole genome shotgun (WGS) entry which is preliminary data.</text>
</comment>
<feature type="transmembrane region" description="Helical" evidence="6">
    <location>
        <begin position="215"/>
        <end position="236"/>
    </location>
</feature>
<evidence type="ECO:0000256" key="3">
    <source>
        <dbReference type="ARBA" id="ARBA00022692"/>
    </source>
</evidence>
<proteinExistence type="predicted"/>
<feature type="transmembrane region" description="Helical" evidence="6">
    <location>
        <begin position="138"/>
        <end position="165"/>
    </location>
</feature>
<dbReference type="InterPro" id="IPR017039">
    <property type="entry name" value="Virul_fac_BrkB"/>
</dbReference>
<feature type="transmembrane region" description="Helical" evidence="6">
    <location>
        <begin position="21"/>
        <end position="51"/>
    </location>
</feature>
<evidence type="ECO:0000256" key="5">
    <source>
        <dbReference type="ARBA" id="ARBA00023136"/>
    </source>
</evidence>
<name>A0A540VQS7_9GAMM</name>
<keyword evidence="4 6" id="KW-1133">Transmembrane helix</keyword>
<dbReference type="AlphaFoldDB" id="A0A540VQS7"/>
<keyword evidence="5 6" id="KW-0472">Membrane</keyword>
<evidence type="ECO:0000256" key="4">
    <source>
        <dbReference type="ARBA" id="ARBA00022989"/>
    </source>
</evidence>
<dbReference type="Pfam" id="PF03631">
    <property type="entry name" value="Virul_fac_BrkB"/>
    <property type="match status" value="1"/>
</dbReference>
<organism evidence="7 8">
    <name type="scientific">Spiribacter salinus</name>
    <dbReference type="NCBI Taxonomy" id="1335746"/>
    <lineage>
        <taxon>Bacteria</taxon>
        <taxon>Pseudomonadati</taxon>
        <taxon>Pseudomonadota</taxon>
        <taxon>Gammaproteobacteria</taxon>
        <taxon>Chromatiales</taxon>
        <taxon>Ectothiorhodospiraceae</taxon>
        <taxon>Spiribacter</taxon>
    </lineage>
</organism>
<dbReference type="STRING" id="1260251.SPISAL_05040"/>
<evidence type="ECO:0000256" key="1">
    <source>
        <dbReference type="ARBA" id="ARBA00004651"/>
    </source>
</evidence>
<keyword evidence="2" id="KW-1003">Cell membrane</keyword>
<dbReference type="PANTHER" id="PTHR30213">
    <property type="entry name" value="INNER MEMBRANE PROTEIN YHJD"/>
    <property type="match status" value="1"/>
</dbReference>
<dbReference type="NCBIfam" id="TIGR00765">
    <property type="entry name" value="yihY_not_rbn"/>
    <property type="match status" value="1"/>
</dbReference>
<feature type="transmembrane region" description="Helical" evidence="6">
    <location>
        <begin position="185"/>
        <end position="203"/>
    </location>
</feature>
<feature type="transmembrane region" description="Helical" evidence="6">
    <location>
        <begin position="242"/>
        <end position="269"/>
    </location>
</feature>
<gene>
    <name evidence="7" type="ORF">FKY71_10300</name>
</gene>
<dbReference type="PIRSF" id="PIRSF035875">
    <property type="entry name" value="RNase_BN"/>
    <property type="match status" value="1"/>
</dbReference>
<sequence>MIRAGCRIFIDAVRLWLAQNAFGNAGALAFYTLFSLAPVMILVIAVAGVVLGPDAAEGRIVAQLEAGIGPEAARAIQQTVAGTRLESAGWLPTLAGVAAMVIGATAVFAQLQRSLNAIWGVTAQPSRSSLLIIARNRLLSLLIALVFGLIMLASLLATIALQAVIRFAEQWLPFDAAIMTGMESLVSLALITALFALIFRILPDVVLSWRDVVPGAAITAVLFMLGRYLMASYLTIAAPASAYGAAGSLVLVLLWIYGTSLILLFGAALTRSMLTAR</sequence>
<dbReference type="EMBL" id="VIFK01000091">
    <property type="protein sequence ID" value="TQE99119.1"/>
    <property type="molecule type" value="Genomic_DNA"/>
</dbReference>
<dbReference type="Proteomes" id="UP000315400">
    <property type="component" value="Unassembled WGS sequence"/>
</dbReference>
<reference evidence="7 8" key="1">
    <citation type="submission" date="2019-06" db="EMBL/GenBank/DDBJ databases">
        <title>Metagenome assembled Genome of Spiribacter salinus SL48-SHIP from the microbial mat of Salt Lake 48 (Novosibirsk region, Russia).</title>
        <authorList>
            <person name="Shipova A."/>
            <person name="Rozanov A.S."/>
            <person name="Bryanskaya A.V."/>
            <person name="Peltek S.E."/>
        </authorList>
    </citation>
    <scope>NUCLEOTIDE SEQUENCE [LARGE SCALE GENOMIC DNA]</scope>
    <source>
        <strain evidence="7">SL48-SHIP-2</strain>
    </source>
</reference>
<evidence type="ECO:0000256" key="6">
    <source>
        <dbReference type="SAM" id="Phobius"/>
    </source>
</evidence>